<dbReference type="AlphaFoldDB" id="A0A1E3JXC0"/>
<comment type="caution">
    <text evidence="2">The sequence shown here is derived from an EMBL/GenBank/DDBJ whole genome shotgun (WGS) entry which is preliminary data.</text>
</comment>
<dbReference type="EMBL" id="MEKH01000007">
    <property type="protein sequence ID" value="ODO05485.1"/>
    <property type="molecule type" value="Genomic_DNA"/>
</dbReference>
<proteinExistence type="predicted"/>
<feature type="transmembrane region" description="Helical" evidence="1">
    <location>
        <begin position="39"/>
        <end position="66"/>
    </location>
</feature>
<evidence type="ECO:0000256" key="1">
    <source>
        <dbReference type="SAM" id="Phobius"/>
    </source>
</evidence>
<evidence type="ECO:0000313" key="2">
    <source>
        <dbReference type="EMBL" id="ODO05485.1"/>
    </source>
</evidence>
<protein>
    <submittedName>
        <fullName evidence="2">Uncharacterized protein</fullName>
    </submittedName>
</protein>
<keyword evidence="1" id="KW-0812">Transmembrane</keyword>
<gene>
    <name evidence="2" type="ORF">I350_04536</name>
</gene>
<reference evidence="2 3" key="1">
    <citation type="submission" date="2016-06" db="EMBL/GenBank/DDBJ databases">
        <title>Evolution of pathogenesis and genome organization in the Tremellales.</title>
        <authorList>
            <person name="Cuomo C."/>
            <person name="Litvintseva A."/>
            <person name="Heitman J."/>
            <person name="Chen Y."/>
            <person name="Sun S."/>
            <person name="Springer D."/>
            <person name="Dromer F."/>
            <person name="Young S."/>
            <person name="Zeng Q."/>
            <person name="Chapman S."/>
            <person name="Gujja S."/>
            <person name="Saif S."/>
            <person name="Birren B."/>
        </authorList>
    </citation>
    <scope>NUCLEOTIDE SEQUENCE [LARGE SCALE GENOMIC DNA]</scope>
    <source>
        <strain evidence="2 3">CBS 6273</strain>
    </source>
</reference>
<keyword evidence="1" id="KW-1133">Transmembrane helix</keyword>
<name>A0A1E3JXC0_9TREE</name>
<organism evidence="2 3">
    <name type="scientific">Cryptococcus amylolentus CBS 6273</name>
    <dbReference type="NCBI Taxonomy" id="1296118"/>
    <lineage>
        <taxon>Eukaryota</taxon>
        <taxon>Fungi</taxon>
        <taxon>Dikarya</taxon>
        <taxon>Basidiomycota</taxon>
        <taxon>Agaricomycotina</taxon>
        <taxon>Tremellomycetes</taxon>
        <taxon>Tremellales</taxon>
        <taxon>Cryptococcaceae</taxon>
        <taxon>Cryptococcus</taxon>
    </lineage>
</organism>
<dbReference type="Proteomes" id="UP000095149">
    <property type="component" value="Unassembled WGS sequence"/>
</dbReference>
<keyword evidence="1" id="KW-0472">Membrane</keyword>
<sequence>MCPRPSYHSDNPSEGYPSQALHTWRGEIGERRAARMSMAITFIISVVLYTANTSLNVFQILAGLFLSSTSTSESTIDAPNRLGVCITYTSIWRAWMSLDAEADSVAKKLFQLGKDGVQRLRAVVQVDNIDIWKRKTNETILNESSLIHMAASYIRAMPSYVDKEVFTPEFQEELLACEGSLKHGQFNQFKPNERDRNHLDQARRLNIAQILLLHLPFFVDHKDRATVVKDYNQQLLDRFAKLPLAHHMPDEETRETKLYPLPAQPFNMGHTSHTANFMAWIKEWICTEGLQGTEPCFINGDWLTWRNILGAIRDKGNDTVENRHNNVHTNSTSSIFHFQINFHLR</sequence>
<evidence type="ECO:0000313" key="3">
    <source>
        <dbReference type="Proteomes" id="UP000095149"/>
    </source>
</evidence>
<accession>A0A1E3JXC0</accession>